<dbReference type="GeneID" id="88171838"/>
<evidence type="ECO:0000256" key="5">
    <source>
        <dbReference type="ARBA" id="ARBA00012697"/>
    </source>
</evidence>
<comment type="pathway">
    <text evidence="3 13">Amino-acid biosynthesis; L-arginine biosynthesis; N(2)-acetyl-L-ornithine from L-glutamate: step 1/4.</text>
</comment>
<dbReference type="InterPro" id="IPR011190">
    <property type="entry name" value="GlcNAc_Synth_fun"/>
</dbReference>
<feature type="domain" description="N-acetyltransferase" evidence="14">
    <location>
        <begin position="397"/>
        <end position="555"/>
    </location>
</feature>
<evidence type="ECO:0000256" key="6">
    <source>
        <dbReference type="ARBA" id="ARBA00018802"/>
    </source>
</evidence>
<evidence type="ECO:0000313" key="16">
    <source>
        <dbReference type="Proteomes" id="UP001338582"/>
    </source>
</evidence>
<proteinExistence type="inferred from homology"/>
<dbReference type="PROSITE" id="PS51731">
    <property type="entry name" value="GNAT_NAGS"/>
    <property type="match status" value="1"/>
</dbReference>
<evidence type="ECO:0000256" key="11">
    <source>
        <dbReference type="ARBA" id="ARBA00023315"/>
    </source>
</evidence>
<dbReference type="GO" id="GO:0006526">
    <property type="term" value="P:L-arginine biosynthetic process"/>
    <property type="evidence" value="ECO:0007669"/>
    <property type="project" value="TreeGrafter"/>
</dbReference>
<dbReference type="EC" id="2.3.1.1" evidence="5 13"/>
<evidence type="ECO:0000256" key="8">
    <source>
        <dbReference type="ARBA" id="ARBA00022679"/>
    </source>
</evidence>
<evidence type="ECO:0000256" key="10">
    <source>
        <dbReference type="ARBA" id="ARBA00023128"/>
    </source>
</evidence>
<dbReference type="Gene3D" id="3.40.630.30">
    <property type="match status" value="1"/>
</dbReference>
<gene>
    <name evidence="15" type="ORF">PUMCH_000770</name>
</gene>
<evidence type="ECO:0000256" key="9">
    <source>
        <dbReference type="ARBA" id="ARBA00022946"/>
    </source>
</evidence>
<dbReference type="GO" id="GO:0005759">
    <property type="term" value="C:mitochondrial matrix"/>
    <property type="evidence" value="ECO:0007669"/>
    <property type="project" value="TreeGrafter"/>
</dbReference>
<comment type="similarity">
    <text evidence="4 13">Belongs to the acetyltransferase family.</text>
</comment>
<evidence type="ECO:0000256" key="1">
    <source>
        <dbReference type="ARBA" id="ARBA00002294"/>
    </source>
</evidence>
<evidence type="ECO:0000256" key="13">
    <source>
        <dbReference type="PIRNR" id="PIRNR007892"/>
    </source>
</evidence>
<dbReference type="Gene3D" id="3.40.1160.10">
    <property type="entry name" value="Acetylglutamate kinase-like"/>
    <property type="match status" value="1"/>
</dbReference>
<evidence type="ECO:0000256" key="2">
    <source>
        <dbReference type="ARBA" id="ARBA00004173"/>
    </source>
</evidence>
<dbReference type="Pfam" id="PF04768">
    <property type="entry name" value="NAT"/>
    <property type="match status" value="1"/>
</dbReference>
<comment type="subcellular location">
    <subcellularLocation>
        <location evidence="2 13">Mitochondrion</location>
    </subcellularLocation>
</comment>
<dbReference type="AlphaFoldDB" id="A0AAX4H5K5"/>
<dbReference type="GO" id="GO:0004042">
    <property type="term" value="F:L-glutamate N-acetyltransferase activity"/>
    <property type="evidence" value="ECO:0007669"/>
    <property type="project" value="InterPro"/>
</dbReference>
<dbReference type="Proteomes" id="UP001338582">
    <property type="component" value="Chromosome 1"/>
</dbReference>
<sequence>MTTFTNLSKKFVSNLTVNQLITKAKRDLILSILKSTTTKREAREYLNKYQSQFNPGQSYLRGTLDNESLSLKDNQLNLFINRFLDGENPFLRIYEDEDEKIAKIPLRLAIFKLYIHEASPEILKGTAETFRRLVNLGISPVIVLDPGNISGNSYKQSSLYVNDQIQTLLKHVFSPTGDGLQLLDSTILRCPYSLHKGTVKSVPLEQIMIPLYQGIIPIILPAIYDTENGFQHFINADSAVKYLCADLLNTSELLTLEKVIFVDKHGGVPSVERNQTSHVFINLSQEFSDILSELYIGYLDPKIRDIHIDNLVLMNDILNDATSKAHHETTGIITTPAMLALNDDQLNPIIYNVLTDRPVILSSLPSSTKRTPQLSTSIIKRGFPVSVLEEHTYNGEFTFKNLVRDKLVDQDRLFSLLEDSFGRKLAAEEFLERINLSIATIIIVGDYDGAAIITWETLSSGEKIAYLDKFAIAKKNQGLPSLADIIFKLISQAHQSELIWRSRNNNPVNKWYFERSRGSANVPDSQWKLYFTGEIYDKRMGTKLDGTENESVDITQKLKIYSEVVLSIPPSFK</sequence>
<evidence type="ECO:0000256" key="4">
    <source>
        <dbReference type="ARBA" id="ARBA00008694"/>
    </source>
</evidence>
<dbReference type="GO" id="GO:0006592">
    <property type="term" value="P:ornithine biosynthetic process"/>
    <property type="evidence" value="ECO:0007669"/>
    <property type="project" value="TreeGrafter"/>
</dbReference>
<evidence type="ECO:0000256" key="7">
    <source>
        <dbReference type="ARBA" id="ARBA00022605"/>
    </source>
</evidence>
<dbReference type="SUPFAM" id="SSF53633">
    <property type="entry name" value="Carbamate kinase-like"/>
    <property type="match status" value="1"/>
</dbReference>
<dbReference type="EMBL" id="CP138894">
    <property type="protein sequence ID" value="WPK23529.1"/>
    <property type="molecule type" value="Genomic_DNA"/>
</dbReference>
<evidence type="ECO:0000313" key="15">
    <source>
        <dbReference type="EMBL" id="WPK23529.1"/>
    </source>
</evidence>
<evidence type="ECO:0000256" key="12">
    <source>
        <dbReference type="ARBA" id="ARBA00048372"/>
    </source>
</evidence>
<keyword evidence="7 13" id="KW-0028">Amino-acid biosynthesis</keyword>
<dbReference type="InterPro" id="IPR036393">
    <property type="entry name" value="AceGlu_kinase-like_sf"/>
</dbReference>
<keyword evidence="11 13" id="KW-0012">Acyltransferase</keyword>
<evidence type="ECO:0000256" key="3">
    <source>
        <dbReference type="ARBA" id="ARBA00004925"/>
    </source>
</evidence>
<dbReference type="PANTHER" id="PTHR23342:SF4">
    <property type="entry name" value="AMINO-ACID ACETYLTRANSFERASE, MITOCHONDRIAL"/>
    <property type="match status" value="1"/>
</dbReference>
<organism evidence="15 16">
    <name type="scientific">Australozyma saopauloensis</name>
    <dbReference type="NCBI Taxonomy" id="291208"/>
    <lineage>
        <taxon>Eukaryota</taxon>
        <taxon>Fungi</taxon>
        <taxon>Dikarya</taxon>
        <taxon>Ascomycota</taxon>
        <taxon>Saccharomycotina</taxon>
        <taxon>Pichiomycetes</taxon>
        <taxon>Metschnikowiaceae</taxon>
        <taxon>Australozyma</taxon>
    </lineage>
</organism>
<dbReference type="RefSeq" id="XP_062875915.1">
    <property type="nucleotide sequence ID" value="XM_063019845.1"/>
</dbReference>
<comment type="function">
    <text evidence="1 13">N-acetylglutamate synthase involved in arginine biosynthesis.</text>
</comment>
<accession>A0AAX4H5K5</accession>
<dbReference type="InterPro" id="IPR006855">
    <property type="entry name" value="Vertebrate-like_GNAT_dom"/>
</dbReference>
<name>A0AAX4H5K5_9ASCO</name>
<keyword evidence="10 13" id="KW-0496">Mitochondrion</keyword>
<keyword evidence="16" id="KW-1185">Reference proteome</keyword>
<reference evidence="15 16" key="1">
    <citation type="submission" date="2023-10" db="EMBL/GenBank/DDBJ databases">
        <title>Draft Genome Sequence of Candida saopaulonensis from a very Premature Infant with Sepsis.</title>
        <authorList>
            <person name="Ning Y."/>
            <person name="Dai R."/>
            <person name="Xiao M."/>
            <person name="Xu Y."/>
            <person name="Yan Q."/>
            <person name="Zhang L."/>
        </authorList>
    </citation>
    <scope>NUCLEOTIDE SEQUENCE [LARGE SCALE GENOMIC DNA]</scope>
    <source>
        <strain evidence="15 16">19XY460</strain>
    </source>
</reference>
<dbReference type="KEGG" id="asau:88171838"/>
<comment type="catalytic activity">
    <reaction evidence="12 13">
        <text>L-glutamate + acetyl-CoA = N-acetyl-L-glutamate + CoA + H(+)</text>
        <dbReference type="Rhea" id="RHEA:24292"/>
        <dbReference type="ChEBI" id="CHEBI:15378"/>
        <dbReference type="ChEBI" id="CHEBI:29985"/>
        <dbReference type="ChEBI" id="CHEBI:44337"/>
        <dbReference type="ChEBI" id="CHEBI:57287"/>
        <dbReference type="ChEBI" id="CHEBI:57288"/>
        <dbReference type="EC" id="2.3.1.1"/>
    </reaction>
</comment>
<dbReference type="PIRSF" id="PIRSF007892">
    <property type="entry name" value="NAGS_fungal"/>
    <property type="match status" value="1"/>
</dbReference>
<protein>
    <recommendedName>
        <fullName evidence="6 13">Amino-acid acetyltransferase, mitochondrial</fullName>
        <ecNumber evidence="5 13">2.3.1.1</ecNumber>
    </recommendedName>
    <alternativeName>
        <fullName evidence="13">Glutamate N-acetyltransferase</fullName>
    </alternativeName>
    <alternativeName>
        <fullName evidence="13">N-acetylglutamate synthase</fullName>
    </alternativeName>
</protein>
<evidence type="ECO:0000259" key="14">
    <source>
        <dbReference type="PROSITE" id="PS51731"/>
    </source>
</evidence>
<keyword evidence="8 13" id="KW-0808">Transferase</keyword>
<keyword evidence="9" id="KW-0809">Transit peptide</keyword>
<dbReference type="PANTHER" id="PTHR23342">
    <property type="entry name" value="N-ACETYLGLUTAMATE SYNTHASE"/>
    <property type="match status" value="1"/>
</dbReference>